<evidence type="ECO:0000256" key="1">
    <source>
        <dbReference type="SAM" id="Coils"/>
    </source>
</evidence>
<dbReference type="Proteomes" id="UP000320160">
    <property type="component" value="Unassembled WGS sequence"/>
</dbReference>
<comment type="caution">
    <text evidence="3">The sequence shown here is derived from an EMBL/GenBank/DDBJ whole genome shotgun (WGS) entry which is preliminary data.</text>
</comment>
<gene>
    <name evidence="3" type="ORF">FOM92_09665</name>
</gene>
<name>A0A553W9U6_9SPHN</name>
<keyword evidence="2" id="KW-0812">Transmembrane</keyword>
<evidence type="ECO:0000256" key="2">
    <source>
        <dbReference type="SAM" id="Phobius"/>
    </source>
</evidence>
<feature type="coiled-coil region" evidence="1">
    <location>
        <begin position="140"/>
        <end position="231"/>
    </location>
</feature>
<dbReference type="EMBL" id="VKKU01000002">
    <property type="protein sequence ID" value="TSB01453.1"/>
    <property type="molecule type" value="Genomic_DNA"/>
</dbReference>
<evidence type="ECO:0000313" key="3">
    <source>
        <dbReference type="EMBL" id="TSB01453.1"/>
    </source>
</evidence>
<dbReference type="RefSeq" id="WP_143776673.1">
    <property type="nucleotide sequence ID" value="NZ_VKKU01000002.1"/>
</dbReference>
<keyword evidence="4" id="KW-1185">Reference proteome</keyword>
<evidence type="ECO:0000313" key="4">
    <source>
        <dbReference type="Proteomes" id="UP000320160"/>
    </source>
</evidence>
<sequence>MSGELAGAADIIAGAALARAVEPEAGEGRSATERVCLNCGATLMGAHCHMCGQKAHVHRTLHEFGHDILHSVLHFDGKIWRTLPMLLWKPGDLTRRYVHGERAKFVSPLALFLFSVFLTFATFNWLVPDGGSSATAPQSIERVRKEYQTDRKEIEDAIALLEAEKKADPSDAERIDAKIARNRERLQSLEDGRGRELREKEAANEQLLAERRKIDADIARLEDDLEKARKAGQPTKKLEDDLSGAKMAARVMRTAAGGLENGFEDEANWNFTDLNFPGSGALNKAVKTAQKNPQLLLYKIQSNAYKYSWSLIPISVPFVWLLFFWRRRFKMFDHAVFVTYSITFMMLLCSLSAILISMPGTEPFGGVLLAFYPPIHMYRQIHHAYETSRFGAFWRMCFLLVFAMTALMLFTMLIVSLGVT</sequence>
<organism evidence="3 4">
    <name type="scientific">Sphingorhabdus contaminans</name>
    <dbReference type="NCBI Taxonomy" id="1343899"/>
    <lineage>
        <taxon>Bacteria</taxon>
        <taxon>Pseudomonadati</taxon>
        <taxon>Pseudomonadota</taxon>
        <taxon>Alphaproteobacteria</taxon>
        <taxon>Sphingomonadales</taxon>
        <taxon>Sphingomonadaceae</taxon>
        <taxon>Sphingorhabdus</taxon>
    </lineage>
</organism>
<feature type="transmembrane region" description="Helical" evidence="2">
    <location>
        <begin position="393"/>
        <end position="419"/>
    </location>
</feature>
<dbReference type="AlphaFoldDB" id="A0A553W9U6"/>
<feature type="transmembrane region" description="Helical" evidence="2">
    <location>
        <begin position="337"/>
        <end position="358"/>
    </location>
</feature>
<feature type="transmembrane region" description="Helical" evidence="2">
    <location>
        <begin position="307"/>
        <end position="325"/>
    </location>
</feature>
<dbReference type="OrthoDB" id="9111327at2"/>
<proteinExistence type="predicted"/>
<accession>A0A553W9U6</accession>
<dbReference type="Pfam" id="PF12412">
    <property type="entry name" value="DUF3667"/>
    <property type="match status" value="1"/>
</dbReference>
<keyword evidence="1" id="KW-0175">Coiled coil</keyword>
<reference evidence="3 4" key="1">
    <citation type="submission" date="2019-07" db="EMBL/GenBank/DDBJ databases">
        <authorList>
            <person name="Park M."/>
        </authorList>
    </citation>
    <scope>NUCLEOTIDE SEQUENCE [LARGE SCALE GENOMIC DNA]</scope>
    <source>
        <strain evidence="3 4">KCTC32445</strain>
    </source>
</reference>
<keyword evidence="2" id="KW-1133">Transmembrane helix</keyword>
<dbReference type="InterPro" id="IPR022134">
    <property type="entry name" value="DUF3667"/>
</dbReference>
<feature type="transmembrane region" description="Helical" evidence="2">
    <location>
        <begin position="105"/>
        <end position="127"/>
    </location>
</feature>
<protein>
    <submittedName>
        <fullName evidence="3">DUF3667 domain-containing protein</fullName>
    </submittedName>
</protein>
<keyword evidence="2" id="KW-0472">Membrane</keyword>